<dbReference type="PhylomeDB" id="T1ILI7"/>
<dbReference type="EnsemblMetazoa" id="SMAR001816-RA">
    <property type="protein sequence ID" value="SMAR001816-PA"/>
    <property type="gene ID" value="SMAR001816"/>
</dbReference>
<proteinExistence type="predicted"/>
<dbReference type="Proteomes" id="UP000014500">
    <property type="component" value="Unassembled WGS sequence"/>
</dbReference>
<dbReference type="Pfam" id="PF22486">
    <property type="entry name" value="MATH_2"/>
    <property type="match status" value="1"/>
</dbReference>
<dbReference type="PROSITE" id="PS50144">
    <property type="entry name" value="MATH"/>
    <property type="match status" value="1"/>
</dbReference>
<dbReference type="HOGENOM" id="CLU_901138_0_0_1"/>
<dbReference type="PANTHER" id="PTHR10131:SF94">
    <property type="entry name" value="TNF RECEPTOR-ASSOCIATED FACTOR 4"/>
    <property type="match status" value="1"/>
</dbReference>
<reference evidence="3" key="1">
    <citation type="submission" date="2011-05" db="EMBL/GenBank/DDBJ databases">
        <authorList>
            <person name="Richards S.R."/>
            <person name="Qu J."/>
            <person name="Jiang H."/>
            <person name="Jhangiani S.N."/>
            <person name="Agravi P."/>
            <person name="Goodspeed R."/>
            <person name="Gross S."/>
            <person name="Mandapat C."/>
            <person name="Jackson L."/>
            <person name="Mathew T."/>
            <person name="Pu L."/>
            <person name="Thornton R."/>
            <person name="Saada N."/>
            <person name="Wilczek-Boney K.B."/>
            <person name="Lee S."/>
            <person name="Kovar C."/>
            <person name="Wu Y."/>
            <person name="Scherer S.E."/>
            <person name="Worley K.C."/>
            <person name="Muzny D.M."/>
            <person name="Gibbs R."/>
        </authorList>
    </citation>
    <scope>NUCLEOTIDE SEQUENCE</scope>
    <source>
        <strain evidence="3">Brora</strain>
    </source>
</reference>
<protein>
    <recommendedName>
        <fullName evidence="1">MATH domain-containing protein</fullName>
    </recommendedName>
</protein>
<dbReference type="Gene3D" id="2.60.210.10">
    <property type="entry name" value="Apoptosis, Tumor Necrosis Factor Receptor Associated Protein 2, Chain A"/>
    <property type="match status" value="1"/>
</dbReference>
<reference evidence="2" key="2">
    <citation type="submission" date="2015-02" db="UniProtKB">
        <authorList>
            <consortium name="EnsemblMetazoa"/>
        </authorList>
    </citation>
    <scope>IDENTIFICATION</scope>
</reference>
<accession>T1ILI7</accession>
<dbReference type="InterPro" id="IPR002083">
    <property type="entry name" value="MATH/TRAF_dom"/>
</dbReference>
<dbReference type="InterPro" id="IPR008974">
    <property type="entry name" value="TRAF-like"/>
</dbReference>
<organism evidence="2 3">
    <name type="scientific">Strigamia maritima</name>
    <name type="common">European centipede</name>
    <name type="synonym">Geophilus maritimus</name>
    <dbReference type="NCBI Taxonomy" id="126957"/>
    <lineage>
        <taxon>Eukaryota</taxon>
        <taxon>Metazoa</taxon>
        <taxon>Ecdysozoa</taxon>
        <taxon>Arthropoda</taxon>
        <taxon>Myriapoda</taxon>
        <taxon>Chilopoda</taxon>
        <taxon>Pleurostigmophora</taxon>
        <taxon>Geophilomorpha</taxon>
        <taxon>Linotaeniidae</taxon>
        <taxon>Strigamia</taxon>
    </lineage>
</organism>
<dbReference type="SUPFAM" id="SSF49599">
    <property type="entry name" value="TRAF domain-like"/>
    <property type="match status" value="1"/>
</dbReference>
<dbReference type="AlphaFoldDB" id="T1ILI7"/>
<sequence length="309" mass="36211">MEMIPTKLAQTILCLLLPLIIREYFMLFLRWHKCKTKFKYNNSESEQITCNNSEIDAKIEGDNIVIQENPVTPTMKSKIQNSLQEAEKHVHVCYKILEEVSNPIQKKLPELEPNENENENKVKDHLETLKNIANTEMENFSKKQAQEASERQVYNFISNSHSCMFIWKLHDYSAQKHQVKFRHKKEIYSEPFLTNPFGYKMCLVLKPRINDLVLKIYLGCYLKVLPGPMDNILTWPLKSNVKITILDQLNGCEHRSYNWKNFTAKVPKVGQTKLNTKDLGTRNFIPLDELLPFFLVDNSLLFKVEVKVF</sequence>
<dbReference type="EMBL" id="JH430824">
    <property type="status" value="NOT_ANNOTATED_CDS"/>
    <property type="molecule type" value="Genomic_DNA"/>
</dbReference>
<evidence type="ECO:0000259" key="1">
    <source>
        <dbReference type="PROSITE" id="PS50144"/>
    </source>
</evidence>
<dbReference type="eggNOG" id="KOG0297">
    <property type="taxonomic scope" value="Eukaryota"/>
</dbReference>
<dbReference type="GO" id="GO:0043122">
    <property type="term" value="P:regulation of canonical NF-kappaB signal transduction"/>
    <property type="evidence" value="ECO:0007669"/>
    <property type="project" value="TreeGrafter"/>
</dbReference>
<dbReference type="STRING" id="126957.T1ILI7"/>
<dbReference type="PANTHER" id="PTHR10131">
    <property type="entry name" value="TNF RECEPTOR ASSOCIATED FACTOR"/>
    <property type="match status" value="1"/>
</dbReference>
<evidence type="ECO:0000313" key="3">
    <source>
        <dbReference type="Proteomes" id="UP000014500"/>
    </source>
</evidence>
<name>T1ILI7_STRMM</name>
<keyword evidence="3" id="KW-1185">Reference proteome</keyword>
<feature type="domain" description="MATH" evidence="1">
    <location>
        <begin position="162"/>
        <end position="306"/>
    </location>
</feature>
<evidence type="ECO:0000313" key="2">
    <source>
        <dbReference type="EnsemblMetazoa" id="SMAR001816-PA"/>
    </source>
</evidence>